<dbReference type="SMART" id="SM00954">
    <property type="entry name" value="RelA_SpoT"/>
    <property type="match status" value="1"/>
</dbReference>
<dbReference type="Gene3D" id="1.25.40.20">
    <property type="entry name" value="Ankyrin repeat-containing domain"/>
    <property type="match status" value="3"/>
</dbReference>
<evidence type="ECO:0000259" key="5">
    <source>
        <dbReference type="SMART" id="SM00954"/>
    </source>
</evidence>
<feature type="repeat" description="ANK" evidence="3">
    <location>
        <begin position="970"/>
        <end position="1002"/>
    </location>
</feature>
<dbReference type="PROSITE" id="PS50297">
    <property type="entry name" value="ANK_REP_REGION"/>
    <property type="match status" value="3"/>
</dbReference>
<organism evidence="6 7">
    <name type="scientific">Pestalotiopsis fici (strain W106-1 / CGMCC3.15140)</name>
    <dbReference type="NCBI Taxonomy" id="1229662"/>
    <lineage>
        <taxon>Eukaryota</taxon>
        <taxon>Fungi</taxon>
        <taxon>Dikarya</taxon>
        <taxon>Ascomycota</taxon>
        <taxon>Pezizomycotina</taxon>
        <taxon>Sordariomycetes</taxon>
        <taxon>Xylariomycetidae</taxon>
        <taxon>Amphisphaeriales</taxon>
        <taxon>Sporocadaceae</taxon>
        <taxon>Pestalotiopsis</taxon>
    </lineage>
</organism>
<dbReference type="Proteomes" id="UP000030651">
    <property type="component" value="Unassembled WGS sequence"/>
</dbReference>
<dbReference type="OrthoDB" id="341259at2759"/>
<keyword evidence="2 3" id="KW-0040">ANK repeat</keyword>
<feature type="repeat" description="ANK" evidence="3">
    <location>
        <begin position="722"/>
        <end position="754"/>
    </location>
</feature>
<dbReference type="GO" id="GO:0015969">
    <property type="term" value="P:guanosine tetraphosphate metabolic process"/>
    <property type="evidence" value="ECO:0007669"/>
    <property type="project" value="InterPro"/>
</dbReference>
<evidence type="ECO:0000256" key="4">
    <source>
        <dbReference type="SAM" id="MobiDB-lite"/>
    </source>
</evidence>
<feature type="compositionally biased region" description="Polar residues" evidence="4">
    <location>
        <begin position="532"/>
        <end position="542"/>
    </location>
</feature>
<dbReference type="InterPro" id="IPR036770">
    <property type="entry name" value="Ankyrin_rpt-contain_sf"/>
</dbReference>
<dbReference type="SUPFAM" id="SSF81301">
    <property type="entry name" value="Nucleotidyltransferase"/>
    <property type="match status" value="1"/>
</dbReference>
<feature type="repeat" description="ANK" evidence="3">
    <location>
        <begin position="865"/>
        <end position="900"/>
    </location>
</feature>
<dbReference type="InParanoid" id="W3X8L2"/>
<evidence type="ECO:0000313" key="7">
    <source>
        <dbReference type="Proteomes" id="UP000030651"/>
    </source>
</evidence>
<dbReference type="InterPro" id="IPR002110">
    <property type="entry name" value="Ankyrin_rpt"/>
</dbReference>
<keyword evidence="7" id="KW-1185">Reference proteome</keyword>
<accession>W3X8L2</accession>
<feature type="region of interest" description="Disordered" evidence="4">
    <location>
        <begin position="509"/>
        <end position="547"/>
    </location>
</feature>
<evidence type="ECO:0000256" key="1">
    <source>
        <dbReference type="ARBA" id="ARBA00022737"/>
    </source>
</evidence>
<dbReference type="AlphaFoldDB" id="W3X8L2"/>
<sequence>MESPISQDEVRLAVDDTALLSTYEAVRGQVRAAIFAETSSPPKDSSLLKTAFCSETWPSLHSGYEKLVNEIVRYFRTELGKRKFDCLVLGRVKSAESVQKSLDRREQYRGKSYSGLEDIFGTMHDLAGSLVIVQYARDIETVNSLISQSFRATKPPTHWPCERQPGELWDSQFGSYESHNHHVTLGMMSGSSTITFEVQVTTCSDFMYNRIAHDWFYKKDRGSMSRKDEMEREQENSAESKDQFDLIQATKLAHGVEEWQLQFEIMNSPSHQLKGSDSRTFKENAGFSKTLTTFASVASLLDEAGKTSITLLNTIQTWNDCPSALLALNNEVSEVRLILHQLGITHKSPKARLGLFDKGLMPAIERYVKTTAVHLKLLNTLLDELQESQAFRDKLKLLSGDGNVHRLQTALRKDRHKINDLLLFHNMTNTTKTEVELESVGCIIDERQYKHNSSSALSGKEFHELQEQSLVTRELVAPSQDGNVRREPRSISRPVSGDQFSGAIRHVEHDETQESRPGASNLYVTRKGNRRASGSSKVQPNLTRRADRLPDLHDTTDLKALEAKVWEVLFQSTNHVSSQACAFAVHSQPSNCADKCPCSCHRRRPLESRFSLPPLLRNICGTLFGGYKGDPIVSSRCDRSQCLRQGHMRLRLTYLFPSWFLRRVLHTFINWSQGSITVSLKTCDIRASESFAAFKSAHEGNLQVLEQCLRDDPAGVNAWAVNGSAPLHAAIYVGWVQGVETLLKYGADAYLEGPGNPSAISKASQLILCERLSPSICCRLVELLPVSSYVKDLDLSFLAKVVIGICPISLESILQSHDPLILAQLDSLDESGRTPLHWAAARNDAVASRILIQAGANVNIRTALENYTPLTEAIRCSPADTTILVDTLIDAGADINAVDSYKLTPLTTACFTGNLSIVRKLREAGGGIDAPNPGICAEAPVTIAIYNNRPKILKYLIQEGADINQTNPLLHKTPLTMAIATNTHECFRILLAHGADYLQVDDQGETILHYLARMGHEETIRISKEHGLAGLDLTMRNSSRQTALEVHQLYGSKDPIVSQAFQELLSTMDNTSSGESSSDEDAIFYDVTEEL</sequence>
<dbReference type="PANTHER" id="PTHR24171">
    <property type="entry name" value="ANKYRIN REPEAT DOMAIN-CONTAINING PROTEIN 39-RELATED"/>
    <property type="match status" value="1"/>
</dbReference>
<gene>
    <name evidence="6" type="ORF">PFICI_04339</name>
</gene>
<dbReference type="KEGG" id="pfy:PFICI_04339"/>
<feature type="repeat" description="ANK" evidence="3">
    <location>
        <begin position="831"/>
        <end position="863"/>
    </location>
</feature>
<dbReference type="Gene3D" id="3.30.460.10">
    <property type="entry name" value="Beta Polymerase, domain 2"/>
    <property type="match status" value="1"/>
</dbReference>
<protein>
    <recommendedName>
        <fullName evidence="5">RelA/SpoT domain-containing protein</fullName>
    </recommendedName>
</protein>
<dbReference type="Pfam" id="PF04607">
    <property type="entry name" value="RelA_SpoT"/>
    <property type="match status" value="1"/>
</dbReference>
<dbReference type="Pfam" id="PF12796">
    <property type="entry name" value="Ank_2"/>
    <property type="match status" value="2"/>
</dbReference>
<feature type="domain" description="RelA/SpoT" evidence="5">
    <location>
        <begin position="90"/>
        <end position="223"/>
    </location>
</feature>
<dbReference type="RefSeq" id="XP_007831111.1">
    <property type="nucleotide sequence ID" value="XM_007832920.1"/>
</dbReference>
<proteinExistence type="predicted"/>
<keyword evidence="1" id="KW-0677">Repeat</keyword>
<reference evidence="7" key="1">
    <citation type="journal article" date="2015" name="BMC Genomics">
        <title>Genomic and transcriptomic analysis of the endophytic fungus Pestalotiopsis fici reveals its lifestyle and high potential for synthesis of natural products.</title>
        <authorList>
            <person name="Wang X."/>
            <person name="Zhang X."/>
            <person name="Liu L."/>
            <person name="Xiang M."/>
            <person name="Wang W."/>
            <person name="Sun X."/>
            <person name="Che Y."/>
            <person name="Guo L."/>
            <person name="Liu G."/>
            <person name="Guo L."/>
            <person name="Wang C."/>
            <person name="Yin W.B."/>
            <person name="Stadler M."/>
            <person name="Zhang X."/>
            <person name="Liu X."/>
        </authorList>
    </citation>
    <scope>NUCLEOTIDE SEQUENCE [LARGE SCALE GENOMIC DNA]</scope>
    <source>
        <strain evidence="7">W106-1 / CGMCC3.15140</strain>
    </source>
</reference>
<dbReference type="PANTHER" id="PTHR24171:SF9">
    <property type="entry name" value="ANKYRIN REPEAT DOMAIN-CONTAINING PROTEIN 39"/>
    <property type="match status" value="1"/>
</dbReference>
<dbReference type="InterPro" id="IPR043519">
    <property type="entry name" value="NT_sf"/>
</dbReference>
<dbReference type="InterPro" id="IPR007685">
    <property type="entry name" value="RelA_SpoT"/>
</dbReference>
<dbReference type="SMART" id="SM00248">
    <property type="entry name" value="ANK"/>
    <property type="match status" value="7"/>
</dbReference>
<name>W3X8L2_PESFW</name>
<dbReference type="HOGENOM" id="CLU_284549_0_0_1"/>
<evidence type="ECO:0000313" key="6">
    <source>
        <dbReference type="EMBL" id="ETS82463.1"/>
    </source>
</evidence>
<dbReference type="SUPFAM" id="SSF48403">
    <property type="entry name" value="Ankyrin repeat"/>
    <property type="match status" value="1"/>
</dbReference>
<dbReference type="eggNOG" id="KOG4177">
    <property type="taxonomic scope" value="Eukaryota"/>
</dbReference>
<evidence type="ECO:0000256" key="2">
    <source>
        <dbReference type="ARBA" id="ARBA00023043"/>
    </source>
</evidence>
<dbReference type="PRINTS" id="PR01415">
    <property type="entry name" value="ANKYRIN"/>
</dbReference>
<dbReference type="CDD" id="cd05399">
    <property type="entry name" value="NT_Rel-Spo_like"/>
    <property type="match status" value="1"/>
</dbReference>
<dbReference type="GeneID" id="19269352"/>
<dbReference type="EMBL" id="KI912111">
    <property type="protein sequence ID" value="ETS82463.1"/>
    <property type="molecule type" value="Genomic_DNA"/>
</dbReference>
<dbReference type="PROSITE" id="PS50088">
    <property type="entry name" value="ANK_REPEAT"/>
    <property type="match status" value="5"/>
</dbReference>
<feature type="repeat" description="ANK" evidence="3">
    <location>
        <begin position="936"/>
        <end position="968"/>
    </location>
</feature>
<evidence type="ECO:0000256" key="3">
    <source>
        <dbReference type="PROSITE-ProRule" id="PRU00023"/>
    </source>
</evidence>